<sequence length="217" mass="25044">MIRTSPEAEALKAILAAGCPEQEGKFYGVTRVLGGTKDMSGLEAWRKRVGEEEADRIVEESKRIGNSLDKLFNDSLEDPDFNIEDHKDTLGYKLWIQLRSYLKNVIPVAVQMRVWNNDLKYMGYLDCLGFYKGKLTLIDCKNSKKEKQEQYLEDYYLQCTAYCMALYQMYGIKVTQLCLMIARRDSSFPQVIVRPIAPYIPKVIARAQQYHLQSNTN</sequence>
<dbReference type="GeneID" id="55614738"/>
<reference evidence="1 2" key="1">
    <citation type="submission" date="2019-02" db="EMBL/GenBank/DDBJ databases">
        <authorList>
            <person name="He Y."/>
            <person name="Shi H."/>
            <person name="Li J."/>
            <person name="Sun Y."/>
        </authorList>
    </citation>
    <scope>NUCLEOTIDE SEQUENCE [LARGE SCALE GENOMIC DNA]</scope>
</reference>
<dbReference type="EMBL" id="MK580972">
    <property type="protein sequence ID" value="QBP06264.1"/>
    <property type="molecule type" value="Genomic_DNA"/>
</dbReference>
<keyword evidence="1" id="KW-0540">Nuclease</keyword>
<dbReference type="InterPro" id="IPR011604">
    <property type="entry name" value="PDDEXK-like_dom_sf"/>
</dbReference>
<evidence type="ECO:0000313" key="1">
    <source>
        <dbReference type="EMBL" id="QBP06264.1"/>
    </source>
</evidence>
<proteinExistence type="predicted"/>
<dbReference type="GO" id="GO:0004527">
    <property type="term" value="F:exonuclease activity"/>
    <property type="evidence" value="ECO:0007669"/>
    <property type="project" value="UniProtKB-KW"/>
</dbReference>
<organism evidence="1 2">
    <name type="scientific">Stenotrophomonas phage YB07</name>
    <dbReference type="NCBI Taxonomy" id="2555548"/>
    <lineage>
        <taxon>Viruses</taxon>
        <taxon>Duplodnaviria</taxon>
        <taxon>Heunggongvirae</taxon>
        <taxon>Uroviricota</taxon>
        <taxon>Caudoviricetes</taxon>
        <taxon>Menderavirus</taxon>
        <taxon>Menderavirus IMESM1</taxon>
    </lineage>
</organism>
<keyword evidence="1" id="KW-0269">Exonuclease</keyword>
<name>A0A482IG08_9CAUD</name>
<dbReference type="RefSeq" id="YP_009844414.1">
    <property type="nucleotide sequence ID" value="NC_048755.1"/>
</dbReference>
<dbReference type="Proteomes" id="UP000294655">
    <property type="component" value="Segment"/>
</dbReference>
<dbReference type="Gene3D" id="3.90.320.10">
    <property type="match status" value="1"/>
</dbReference>
<dbReference type="InterPro" id="IPR011335">
    <property type="entry name" value="Restrct_endonuc-II-like"/>
</dbReference>
<protein>
    <submittedName>
        <fullName evidence="1">Exonuclease</fullName>
    </submittedName>
</protein>
<dbReference type="KEGG" id="vg:55614738"/>
<evidence type="ECO:0000313" key="2">
    <source>
        <dbReference type="Proteomes" id="UP000294655"/>
    </source>
</evidence>
<dbReference type="PANTHER" id="PTHR31340">
    <property type="entry name" value="MITOCHONDRIAL GENOME MAINTENANCE EXONUCLEASE 1"/>
    <property type="match status" value="1"/>
</dbReference>
<keyword evidence="1" id="KW-0378">Hydrolase</keyword>
<dbReference type="PANTHER" id="PTHR31340:SF3">
    <property type="entry name" value="MITOCHONDRIAL GENOME MAINTENANCE EXONUCLEASE 1"/>
    <property type="match status" value="1"/>
</dbReference>
<dbReference type="SUPFAM" id="SSF52980">
    <property type="entry name" value="Restriction endonuclease-like"/>
    <property type="match status" value="1"/>
</dbReference>
<accession>A0A482IG08</accession>